<accession>A0ABR0SLX5</accession>
<feature type="transmembrane region" description="Helical" evidence="2">
    <location>
        <begin position="283"/>
        <end position="301"/>
    </location>
</feature>
<keyword evidence="2" id="KW-1133">Transmembrane helix</keyword>
<evidence type="ECO:0000256" key="1">
    <source>
        <dbReference type="SAM" id="MobiDB-lite"/>
    </source>
</evidence>
<feature type="region of interest" description="Disordered" evidence="1">
    <location>
        <begin position="85"/>
        <end position="133"/>
    </location>
</feature>
<dbReference type="EMBL" id="JAVFKD010000012">
    <property type="protein sequence ID" value="KAK5992897.1"/>
    <property type="molecule type" value="Genomic_DNA"/>
</dbReference>
<organism evidence="3 4">
    <name type="scientific">Cladobotryum mycophilum</name>
    <dbReference type="NCBI Taxonomy" id="491253"/>
    <lineage>
        <taxon>Eukaryota</taxon>
        <taxon>Fungi</taxon>
        <taxon>Dikarya</taxon>
        <taxon>Ascomycota</taxon>
        <taxon>Pezizomycotina</taxon>
        <taxon>Sordariomycetes</taxon>
        <taxon>Hypocreomycetidae</taxon>
        <taxon>Hypocreales</taxon>
        <taxon>Hypocreaceae</taxon>
        <taxon>Cladobotryum</taxon>
    </lineage>
</organism>
<sequence length="327" mass="37247">MPSITNSTQHEGDQQSTEPTEARISQNDRGWGDMRGRQASEISQPRVIQIHVCWISWLRLTEEVGGAIGRVDYLVLAHMYDLNPSRQSSTPSPPHMATAHNSPTDDDQGSTTTDRPCPTAHRMGRPLRLPPRPPNFTSEEHTYLHGRLPIRQPATAQTVITHFRRLPFLYQDLAEASRARLAELTPSGNEREREKRQRIATLAQRLANRYHNFRLALPKSYMEESISRWQSEPRASKFWEKVLEQVEKGNNTYMIARLWILLFIVQSSLVALAMRLLPTPGQIALLVANALAFIWSTTVMCEMLHANYTKVNVDEQELHDIIGGVRS</sequence>
<proteinExistence type="predicted"/>
<name>A0ABR0SLX5_9HYPO</name>
<keyword evidence="2" id="KW-0472">Membrane</keyword>
<dbReference type="Proteomes" id="UP001338125">
    <property type="component" value="Unassembled WGS sequence"/>
</dbReference>
<reference evidence="3 4" key="1">
    <citation type="submission" date="2024-01" db="EMBL/GenBank/DDBJ databases">
        <title>Complete genome of Cladobotryum mycophilum ATHUM6906.</title>
        <authorList>
            <person name="Christinaki A.C."/>
            <person name="Myridakis A.I."/>
            <person name="Kouvelis V.N."/>
        </authorList>
    </citation>
    <scope>NUCLEOTIDE SEQUENCE [LARGE SCALE GENOMIC DNA]</scope>
    <source>
        <strain evidence="3 4">ATHUM6906</strain>
    </source>
</reference>
<protein>
    <recommendedName>
        <fullName evidence="5">SMODS and SLOG-associating 2TM effector domain-containing protein</fullName>
    </recommendedName>
</protein>
<feature type="transmembrane region" description="Helical" evidence="2">
    <location>
        <begin position="258"/>
        <end position="277"/>
    </location>
</feature>
<evidence type="ECO:0000256" key="2">
    <source>
        <dbReference type="SAM" id="Phobius"/>
    </source>
</evidence>
<evidence type="ECO:0008006" key="5">
    <source>
        <dbReference type="Google" id="ProtNLM"/>
    </source>
</evidence>
<keyword evidence="2" id="KW-0812">Transmembrane</keyword>
<gene>
    <name evidence="3" type="ORF">PT974_06322</name>
</gene>
<comment type="caution">
    <text evidence="3">The sequence shown here is derived from an EMBL/GenBank/DDBJ whole genome shotgun (WGS) entry which is preliminary data.</text>
</comment>
<evidence type="ECO:0000313" key="3">
    <source>
        <dbReference type="EMBL" id="KAK5992897.1"/>
    </source>
</evidence>
<feature type="compositionally biased region" description="Polar residues" evidence="1">
    <location>
        <begin position="1"/>
        <end position="28"/>
    </location>
</feature>
<keyword evidence="4" id="KW-1185">Reference proteome</keyword>
<feature type="region of interest" description="Disordered" evidence="1">
    <location>
        <begin position="1"/>
        <end position="38"/>
    </location>
</feature>
<evidence type="ECO:0000313" key="4">
    <source>
        <dbReference type="Proteomes" id="UP001338125"/>
    </source>
</evidence>